<gene>
    <name evidence="3" type="ordered locus">Lxx03380</name>
</gene>
<feature type="transmembrane region" description="Helical" evidence="2">
    <location>
        <begin position="20"/>
        <end position="39"/>
    </location>
</feature>
<dbReference type="AlphaFoldDB" id="Q6AGZ0"/>
<dbReference type="HOGENOM" id="CLU_982787_0_0_11"/>
<reference evidence="3 4" key="1">
    <citation type="journal article" date="2004" name="Mol. Plant Microbe Interact.">
        <title>The genome sequence of the Gram-positive sugarcane pathogen Leifsonia xyli subsp. xyli.</title>
        <authorList>
            <person name="Monteiro-Vitorello C.B."/>
            <person name="Camargo L.E.A."/>
            <person name="Van Sluys M.A."/>
            <person name="Kitajima J.P."/>
            <person name="Truffi D."/>
            <person name="do Amaral A.M."/>
            <person name="Harakava R."/>
            <person name="de Oliveira J.C.F."/>
            <person name="Wood D."/>
            <person name="de Oliveira M.C."/>
            <person name="Miyaki C.Y."/>
            <person name="Takita M.A."/>
            <person name="da Silva A.C.R."/>
            <person name="Furlan L.R."/>
            <person name="Carraro D.M."/>
            <person name="Camarotte G."/>
            <person name="Almeida N.F. Jr."/>
            <person name="Carrer H."/>
            <person name="Coutinho L.L."/>
            <person name="El-Dorry H.A."/>
            <person name="Ferro M.I.T."/>
            <person name="Gagliardi P.R."/>
            <person name="Giglioti E."/>
            <person name="Goldman M.H.S."/>
            <person name="Goldman G.H."/>
            <person name="Kimura E.T."/>
            <person name="Ferro E.S."/>
            <person name="Kuramae E.E."/>
            <person name="Lemos E.G.M."/>
            <person name="Lemos M.V.F."/>
            <person name="Mauro S.M.Z."/>
            <person name="Machado M.A."/>
            <person name="Marino C.L."/>
            <person name="Menck C.F."/>
            <person name="Nunes L.R."/>
            <person name="Oliveira R.C."/>
            <person name="Pereira G.G."/>
            <person name="Siqueira W."/>
            <person name="de Souza A.A."/>
            <person name="Tsai S.M."/>
            <person name="Zanca A.S."/>
            <person name="Simpson A.J.G."/>
            <person name="Brumbley S.M."/>
            <person name="Setubal J.C."/>
        </authorList>
    </citation>
    <scope>NUCLEOTIDE SEQUENCE [LARGE SCALE GENOMIC DNA]</scope>
    <source>
        <strain evidence="3 4">CTCB07</strain>
    </source>
</reference>
<feature type="region of interest" description="Disordered" evidence="1">
    <location>
        <begin position="73"/>
        <end position="101"/>
    </location>
</feature>
<dbReference type="eggNOG" id="ENOG50344XZ">
    <property type="taxonomic scope" value="Bacteria"/>
</dbReference>
<feature type="transmembrane region" description="Helical" evidence="2">
    <location>
        <begin position="149"/>
        <end position="171"/>
    </location>
</feature>
<name>Q6AGZ0_LEIXX</name>
<proteinExistence type="predicted"/>
<feature type="transmembrane region" description="Helical" evidence="2">
    <location>
        <begin position="120"/>
        <end position="143"/>
    </location>
</feature>
<evidence type="ECO:0000313" key="3">
    <source>
        <dbReference type="EMBL" id="AAT88355.1"/>
    </source>
</evidence>
<keyword evidence="4" id="KW-1185">Reference proteome</keyword>
<keyword evidence="2" id="KW-1133">Transmembrane helix</keyword>
<dbReference type="STRING" id="281090.Lxx03380"/>
<dbReference type="Proteomes" id="UP000001306">
    <property type="component" value="Chromosome"/>
</dbReference>
<evidence type="ECO:0000256" key="1">
    <source>
        <dbReference type="SAM" id="MobiDB-lite"/>
    </source>
</evidence>
<evidence type="ECO:0008006" key="5">
    <source>
        <dbReference type="Google" id="ProtNLM"/>
    </source>
</evidence>
<evidence type="ECO:0000313" key="4">
    <source>
        <dbReference type="Proteomes" id="UP000001306"/>
    </source>
</evidence>
<sequence>MGPRLRRRCYILTMTKKMFAQLCATGAIAAVTLLIGRNMHDTATVALFAVGVLATLLSAFRVHSLRARELAKRRRQDPVPKIPLPGRGPVHQARSDERTEKIGRSTETLRVTVLHPFQRLYVRGLVAALALTTPVFAQLYWLTVPDGPWLAVLLAHIVVTGLTALGAYAFFSTRITLGPDGVSERRFFGRTVLTRPGDADAILLVRLYDGNALDTLPELFVTGHGGRLLIRMRGRFWSLEDMERVAEKLDAPVTRTEKPMTRTHLRRNSPELHCWLERRLHRS</sequence>
<dbReference type="EMBL" id="AE016822">
    <property type="protein sequence ID" value="AAT88355.1"/>
    <property type="molecule type" value="Genomic_DNA"/>
</dbReference>
<evidence type="ECO:0000256" key="2">
    <source>
        <dbReference type="SAM" id="Phobius"/>
    </source>
</evidence>
<feature type="transmembrane region" description="Helical" evidence="2">
    <location>
        <begin position="45"/>
        <end position="65"/>
    </location>
</feature>
<accession>Q6AGZ0</accession>
<keyword evidence="2" id="KW-0472">Membrane</keyword>
<keyword evidence="2" id="KW-0812">Transmembrane</keyword>
<protein>
    <recommendedName>
        <fullName evidence="5">Transmembrane protein</fullName>
    </recommendedName>
</protein>
<dbReference type="KEGG" id="lxx:Lxx03380"/>
<organism evidence="3 4">
    <name type="scientific">Leifsonia xyli subsp. xyli (strain CTCB07)</name>
    <dbReference type="NCBI Taxonomy" id="281090"/>
    <lineage>
        <taxon>Bacteria</taxon>
        <taxon>Bacillati</taxon>
        <taxon>Actinomycetota</taxon>
        <taxon>Actinomycetes</taxon>
        <taxon>Micrococcales</taxon>
        <taxon>Microbacteriaceae</taxon>
        <taxon>Leifsonia</taxon>
    </lineage>
</organism>